<evidence type="ECO:0000256" key="4">
    <source>
        <dbReference type="ARBA" id="ARBA00022982"/>
    </source>
</evidence>
<name>A0ABN6MB06_9ACTN</name>
<feature type="transmembrane region" description="Helical" evidence="8">
    <location>
        <begin position="12"/>
        <end position="31"/>
    </location>
</feature>
<feature type="transmembrane region" description="Helical" evidence="8">
    <location>
        <begin position="64"/>
        <end position="97"/>
    </location>
</feature>
<evidence type="ECO:0000256" key="3">
    <source>
        <dbReference type="ARBA" id="ARBA00022723"/>
    </source>
</evidence>
<feature type="transmembrane region" description="Helical" evidence="8">
    <location>
        <begin position="248"/>
        <end position="266"/>
    </location>
</feature>
<dbReference type="InterPro" id="IPR051684">
    <property type="entry name" value="Electron_Trans/Redox"/>
</dbReference>
<reference evidence="10 11" key="1">
    <citation type="submission" date="2022-01" db="EMBL/GenBank/DDBJ databases">
        <title>Novel bile acid biosynthetic pathways are enriched in the microbiome of centenarians.</title>
        <authorList>
            <person name="Sato Y."/>
            <person name="Atarashi K."/>
            <person name="Plichta R.D."/>
            <person name="Arai Y."/>
            <person name="Sasajima S."/>
            <person name="Kearney M.S."/>
            <person name="Suda W."/>
            <person name="Takeshita K."/>
            <person name="Sasaki T."/>
            <person name="Okamoto S."/>
            <person name="Skelly N.A."/>
            <person name="Okamura Y."/>
            <person name="Vlamakis H."/>
            <person name="Li Y."/>
            <person name="Tanoue T."/>
            <person name="Takei H."/>
            <person name="Nittono H."/>
            <person name="Narushima S."/>
            <person name="Irie J."/>
            <person name="Itoh H."/>
            <person name="Moriya K."/>
            <person name="Sugiura Y."/>
            <person name="Suematsu M."/>
            <person name="Moritoki N."/>
            <person name="Shibata S."/>
            <person name="Littman R.D."/>
            <person name="Fischbach A.M."/>
            <person name="Uwamino Y."/>
            <person name="Inoue T."/>
            <person name="Honda A."/>
            <person name="Hattori M."/>
            <person name="Murai T."/>
            <person name="Xavier J.R."/>
            <person name="Hirose N."/>
            <person name="Honda K."/>
        </authorList>
    </citation>
    <scope>NUCLEOTIDE SEQUENCE [LARGE SCALE GENOMIC DNA]</scope>
    <source>
        <strain evidence="10 11">CE91-St30</strain>
    </source>
</reference>
<evidence type="ECO:0000256" key="1">
    <source>
        <dbReference type="ARBA" id="ARBA00022448"/>
    </source>
</evidence>
<keyword evidence="8" id="KW-0472">Membrane</keyword>
<accession>A0ABN6MB06</accession>
<protein>
    <recommendedName>
        <fullName evidence="9">4Fe-4S ferredoxin-type domain-containing protein</fullName>
    </recommendedName>
</protein>
<evidence type="ECO:0000256" key="5">
    <source>
        <dbReference type="ARBA" id="ARBA00023004"/>
    </source>
</evidence>
<dbReference type="PROSITE" id="PS51379">
    <property type="entry name" value="4FE4S_FER_2"/>
    <property type="match status" value="1"/>
</dbReference>
<evidence type="ECO:0000256" key="8">
    <source>
        <dbReference type="SAM" id="Phobius"/>
    </source>
</evidence>
<organism evidence="10 11">
    <name type="scientific">Raoultibacter timonensis</name>
    <dbReference type="NCBI Taxonomy" id="1907662"/>
    <lineage>
        <taxon>Bacteria</taxon>
        <taxon>Bacillati</taxon>
        <taxon>Actinomycetota</taxon>
        <taxon>Coriobacteriia</taxon>
        <taxon>Eggerthellales</taxon>
        <taxon>Eggerthellaceae</taxon>
        <taxon>Raoultibacter</taxon>
    </lineage>
</organism>
<dbReference type="InterPro" id="IPR017900">
    <property type="entry name" value="4Fe4S_Fe_S_CS"/>
</dbReference>
<sequence length="392" mass="40874">MNRAVKRKTSLRIRLVVMLGVLAVVAVGYFTSAGIGNLSGIGFGSITLLCPLGALLVMLSEKTLIPLAVISVVVVLVVCIVLGKVFCSWVCPVHFMAGLKRKEKRAKQNVGEGAAKHDGAVGDAPERDGVCATSKSQRDARLAGTESLQDSTLAPAEGPQAAVDVGTAESRGAGGEAEKPIGRTGCATCKTPCGKAKGIKIDSRHGILAAALGSTLVFGFPVFCLVCPVGLTFATVLLGMRLFAFGETTWTIVVFAAIIVAEIVFLPKWCQRFCPLGALLSLFSGPNKMFRPQVDASTCLKESQGKACSLCEKACPEGINLHDIAAGETTLNDCSKCRACADACPERSIAFPLIPSKNLRPGSVVLVQGGASGSGESVEPAVLRDPTLEETR</sequence>
<feature type="domain" description="4Fe-4S ferredoxin-type" evidence="9">
    <location>
        <begin position="325"/>
        <end position="354"/>
    </location>
</feature>
<keyword evidence="3" id="KW-0479">Metal-binding</keyword>
<dbReference type="PANTHER" id="PTHR30176">
    <property type="entry name" value="FERREDOXIN-TYPE PROTEIN NAPH"/>
    <property type="match status" value="1"/>
</dbReference>
<feature type="transmembrane region" description="Helical" evidence="8">
    <location>
        <begin position="207"/>
        <end position="236"/>
    </location>
</feature>
<dbReference type="InterPro" id="IPR017896">
    <property type="entry name" value="4Fe4S_Fe-S-bd"/>
</dbReference>
<keyword evidence="2" id="KW-0004">4Fe-4S</keyword>
<evidence type="ECO:0000259" key="9">
    <source>
        <dbReference type="PROSITE" id="PS51379"/>
    </source>
</evidence>
<feature type="compositionally biased region" description="Basic and acidic residues" evidence="7">
    <location>
        <begin position="114"/>
        <end position="129"/>
    </location>
</feature>
<dbReference type="EMBL" id="AP025564">
    <property type="protein sequence ID" value="BDE95196.1"/>
    <property type="molecule type" value="Genomic_DNA"/>
</dbReference>
<keyword evidence="11" id="KW-1185">Reference proteome</keyword>
<dbReference type="PANTHER" id="PTHR30176:SF3">
    <property type="entry name" value="FERREDOXIN-TYPE PROTEIN NAPH"/>
    <property type="match status" value="1"/>
</dbReference>
<feature type="region of interest" description="Disordered" evidence="7">
    <location>
        <begin position="110"/>
        <end position="179"/>
    </location>
</feature>
<keyword evidence="6" id="KW-0411">Iron-sulfur</keyword>
<keyword evidence="4" id="KW-0249">Electron transport</keyword>
<feature type="region of interest" description="Disordered" evidence="7">
    <location>
        <begin position="370"/>
        <end position="392"/>
    </location>
</feature>
<evidence type="ECO:0000256" key="2">
    <source>
        <dbReference type="ARBA" id="ARBA00022485"/>
    </source>
</evidence>
<evidence type="ECO:0000313" key="10">
    <source>
        <dbReference type="EMBL" id="BDE95196.1"/>
    </source>
</evidence>
<keyword evidence="8" id="KW-1133">Transmembrane helix</keyword>
<keyword evidence="8" id="KW-0812">Transmembrane</keyword>
<dbReference type="SUPFAM" id="SSF54862">
    <property type="entry name" value="4Fe-4S ferredoxins"/>
    <property type="match status" value="1"/>
</dbReference>
<proteinExistence type="predicted"/>
<keyword evidence="1" id="KW-0813">Transport</keyword>
<gene>
    <name evidence="10" type="ORF">CE91St30_05290</name>
</gene>
<evidence type="ECO:0000256" key="7">
    <source>
        <dbReference type="SAM" id="MobiDB-lite"/>
    </source>
</evidence>
<dbReference type="Proteomes" id="UP001320544">
    <property type="component" value="Chromosome"/>
</dbReference>
<dbReference type="PROSITE" id="PS00198">
    <property type="entry name" value="4FE4S_FER_1"/>
    <property type="match status" value="1"/>
</dbReference>
<dbReference type="Pfam" id="PF12801">
    <property type="entry name" value="Fer4_5"/>
    <property type="match status" value="2"/>
</dbReference>
<dbReference type="RefSeq" id="WP_244411645.1">
    <property type="nucleotide sequence ID" value="NZ_AP025564.1"/>
</dbReference>
<evidence type="ECO:0000256" key="6">
    <source>
        <dbReference type="ARBA" id="ARBA00023014"/>
    </source>
</evidence>
<evidence type="ECO:0000313" key="11">
    <source>
        <dbReference type="Proteomes" id="UP001320544"/>
    </source>
</evidence>
<keyword evidence="5" id="KW-0408">Iron</keyword>